<organism evidence="8 9">
    <name type="scientific">Paenibacillus swuensis</name>
    <dbReference type="NCBI Taxonomy" id="1178515"/>
    <lineage>
        <taxon>Bacteria</taxon>
        <taxon>Bacillati</taxon>
        <taxon>Bacillota</taxon>
        <taxon>Bacilli</taxon>
        <taxon>Bacillales</taxon>
        <taxon>Paenibacillaceae</taxon>
        <taxon>Paenibacillus</taxon>
    </lineage>
</organism>
<proteinExistence type="predicted"/>
<dbReference type="EMBL" id="CP011388">
    <property type="protein sequence ID" value="ANE46633.1"/>
    <property type="molecule type" value="Genomic_DNA"/>
</dbReference>
<gene>
    <name evidence="8" type="ORF">SY83_10525</name>
</gene>
<dbReference type="RefSeq" id="WP_068606280.1">
    <property type="nucleotide sequence ID" value="NZ_CP011388.1"/>
</dbReference>
<evidence type="ECO:0000256" key="3">
    <source>
        <dbReference type="ARBA" id="ARBA00022597"/>
    </source>
</evidence>
<accession>A0A172TIL4</accession>
<dbReference type="PROSITE" id="PS00371">
    <property type="entry name" value="PTS_EIIA_TYPE_1_HIS"/>
    <property type="match status" value="1"/>
</dbReference>
<evidence type="ECO:0000256" key="6">
    <source>
        <dbReference type="ARBA" id="ARBA00022777"/>
    </source>
</evidence>
<evidence type="ECO:0000256" key="1">
    <source>
        <dbReference type="ARBA" id="ARBA00004496"/>
    </source>
</evidence>
<evidence type="ECO:0000259" key="7">
    <source>
        <dbReference type="PROSITE" id="PS51093"/>
    </source>
</evidence>
<dbReference type="Pfam" id="PF00358">
    <property type="entry name" value="PTS_EIIA_1"/>
    <property type="match status" value="1"/>
</dbReference>
<dbReference type="PANTHER" id="PTHR45008:SF1">
    <property type="entry name" value="PTS SYSTEM GLUCOSE-SPECIFIC EIIA COMPONENT"/>
    <property type="match status" value="1"/>
</dbReference>
<keyword evidence="2" id="KW-0813">Transport</keyword>
<keyword evidence="3 8" id="KW-0762">Sugar transport</keyword>
<keyword evidence="6" id="KW-0418">Kinase</keyword>
<dbReference type="PROSITE" id="PS51093">
    <property type="entry name" value="PTS_EIIA_TYPE_1"/>
    <property type="match status" value="1"/>
</dbReference>
<evidence type="ECO:0000256" key="2">
    <source>
        <dbReference type="ARBA" id="ARBA00022448"/>
    </source>
</evidence>
<dbReference type="PATRIC" id="fig|1178515.4.peg.2112"/>
<sequence length="166" mass="17644">MFSKLFKSNKSEVSNIVEVAAPLSGEVVGLEQVPDEAFAQKLMGDGFAVIPSEGKLVAPFDGTVAHLIETHHAVVIEHASGLQLLLHIGINTVKLKGEGFTAKVANDEKVTTGQTLIEFDPDYIKNAGFPIITPVVVANPEIVERLDVSFKGVTAGDPGVMQVVLK</sequence>
<dbReference type="PANTHER" id="PTHR45008">
    <property type="entry name" value="PTS SYSTEM GLUCOSE-SPECIFIC EIIA COMPONENT"/>
    <property type="match status" value="1"/>
</dbReference>
<evidence type="ECO:0000256" key="4">
    <source>
        <dbReference type="ARBA" id="ARBA00022679"/>
    </source>
</evidence>
<keyword evidence="4" id="KW-0808">Transferase</keyword>
<feature type="domain" description="PTS EIIA type-1" evidence="7">
    <location>
        <begin position="35"/>
        <end position="139"/>
    </location>
</feature>
<dbReference type="InterPro" id="IPR011055">
    <property type="entry name" value="Dup_hybrid_motif"/>
</dbReference>
<dbReference type="OrthoDB" id="92465at2"/>
<evidence type="ECO:0000313" key="8">
    <source>
        <dbReference type="EMBL" id="ANE46633.1"/>
    </source>
</evidence>
<dbReference type="SUPFAM" id="SSF51261">
    <property type="entry name" value="Duplicated hybrid motif"/>
    <property type="match status" value="1"/>
</dbReference>
<name>A0A172TIL4_9BACL</name>
<comment type="subcellular location">
    <subcellularLocation>
        <location evidence="1">Cytoplasm</location>
    </subcellularLocation>
</comment>
<protein>
    <submittedName>
        <fullName evidence="8">PTS glucose transporter subunit IIA</fullName>
    </submittedName>
</protein>
<dbReference type="AlphaFoldDB" id="A0A172TIL4"/>
<reference evidence="8 9" key="1">
    <citation type="submission" date="2015-01" db="EMBL/GenBank/DDBJ databases">
        <title>Paenibacillus swuensis/DY6/whole genome sequencing.</title>
        <authorList>
            <person name="Kim M.K."/>
            <person name="Srinivasan S."/>
            <person name="Lee J.-J."/>
        </authorList>
    </citation>
    <scope>NUCLEOTIDE SEQUENCE [LARGE SCALE GENOMIC DNA]</scope>
    <source>
        <strain evidence="8 9">DY6</strain>
    </source>
</reference>
<dbReference type="Proteomes" id="UP000076927">
    <property type="component" value="Chromosome"/>
</dbReference>
<dbReference type="KEGG" id="pswu:SY83_10525"/>
<dbReference type="NCBIfam" id="TIGR00830">
    <property type="entry name" value="PTBA"/>
    <property type="match status" value="1"/>
</dbReference>
<keyword evidence="9" id="KW-1185">Reference proteome</keyword>
<dbReference type="GO" id="GO:0016301">
    <property type="term" value="F:kinase activity"/>
    <property type="evidence" value="ECO:0007669"/>
    <property type="project" value="UniProtKB-KW"/>
</dbReference>
<evidence type="ECO:0000313" key="9">
    <source>
        <dbReference type="Proteomes" id="UP000076927"/>
    </source>
</evidence>
<dbReference type="GO" id="GO:0005737">
    <property type="term" value="C:cytoplasm"/>
    <property type="evidence" value="ECO:0007669"/>
    <property type="project" value="UniProtKB-SubCell"/>
</dbReference>
<keyword evidence="5" id="KW-0598">Phosphotransferase system</keyword>
<dbReference type="Gene3D" id="2.70.70.10">
    <property type="entry name" value="Glucose Permease (Domain IIA)"/>
    <property type="match status" value="1"/>
</dbReference>
<dbReference type="InterPro" id="IPR001127">
    <property type="entry name" value="PTS_EIIA_1_perm"/>
</dbReference>
<dbReference type="InterPro" id="IPR050890">
    <property type="entry name" value="PTS_EIIA_component"/>
</dbReference>
<dbReference type="FunFam" id="2.70.70.10:FF:000001">
    <property type="entry name" value="PTS system glucose-specific IIA component"/>
    <property type="match status" value="1"/>
</dbReference>
<dbReference type="GO" id="GO:0009401">
    <property type="term" value="P:phosphoenolpyruvate-dependent sugar phosphotransferase system"/>
    <property type="evidence" value="ECO:0007669"/>
    <property type="project" value="UniProtKB-KW"/>
</dbReference>
<dbReference type="STRING" id="1178515.SY83_10525"/>
<evidence type="ECO:0000256" key="5">
    <source>
        <dbReference type="ARBA" id="ARBA00022683"/>
    </source>
</evidence>